<dbReference type="InterPro" id="IPR028998">
    <property type="entry name" value="RimP_C"/>
</dbReference>
<dbReference type="Gene3D" id="2.30.30.180">
    <property type="entry name" value="Ribosome maturation factor RimP, C-terminal domain"/>
    <property type="match status" value="1"/>
</dbReference>
<reference evidence="7" key="1">
    <citation type="submission" date="2015-05" db="EMBL/GenBank/DDBJ databases">
        <authorList>
            <person name="Rovetto F."/>
            <person name="Cocolin L."/>
            <person name="Illeghems K."/>
            <person name="Van Nieuwerburgh F."/>
            <person name="Houf K."/>
        </authorList>
    </citation>
    <scope>NUCLEOTIDE SEQUENCE [LARGE SCALE GENOMIC DNA]</scope>
    <source>
        <strain evidence="7">DU22</strain>
    </source>
</reference>
<keyword evidence="1 3" id="KW-0963">Cytoplasm</keyword>
<evidence type="ECO:0000256" key="1">
    <source>
        <dbReference type="ARBA" id="ARBA00022490"/>
    </source>
</evidence>
<dbReference type="CDD" id="cd01734">
    <property type="entry name" value="YlxS_C"/>
    <property type="match status" value="1"/>
</dbReference>
<comment type="similarity">
    <text evidence="3">Belongs to the RimP family.</text>
</comment>
<comment type="function">
    <text evidence="3">Required for maturation of 30S ribosomal subunits.</text>
</comment>
<evidence type="ECO:0000256" key="3">
    <source>
        <dbReference type="HAMAP-Rule" id="MF_01077"/>
    </source>
</evidence>
<dbReference type="Pfam" id="PF17384">
    <property type="entry name" value="DUF150_C"/>
    <property type="match status" value="1"/>
</dbReference>
<dbReference type="GO" id="GO:0006412">
    <property type="term" value="P:translation"/>
    <property type="evidence" value="ECO:0007669"/>
    <property type="project" value="TreeGrafter"/>
</dbReference>
<dbReference type="SUPFAM" id="SSF74942">
    <property type="entry name" value="YhbC-like, C-terminal domain"/>
    <property type="match status" value="1"/>
</dbReference>
<feature type="domain" description="Ribosome maturation factor RimP N-terminal" evidence="4">
    <location>
        <begin position="7"/>
        <end position="78"/>
    </location>
</feature>
<gene>
    <name evidence="3 6" type="primary">rimP</name>
    <name evidence="6" type="ORF">AAX29_00211</name>
</gene>
<keyword evidence="2 3" id="KW-0690">Ribosome biogenesis</keyword>
<dbReference type="Gene3D" id="3.30.300.70">
    <property type="entry name" value="RimP-like superfamily, N-terminal"/>
    <property type="match status" value="1"/>
</dbReference>
<accession>A0A1C0B9H8</accession>
<dbReference type="InterPro" id="IPR035956">
    <property type="entry name" value="RimP_N_sf"/>
</dbReference>
<dbReference type="GO" id="GO:0005829">
    <property type="term" value="C:cytosol"/>
    <property type="evidence" value="ECO:0007669"/>
    <property type="project" value="TreeGrafter"/>
</dbReference>
<dbReference type="AlphaFoldDB" id="A0A1C0B9H8"/>
<dbReference type="PANTHER" id="PTHR33867">
    <property type="entry name" value="RIBOSOME MATURATION FACTOR RIMP"/>
    <property type="match status" value="1"/>
</dbReference>
<proteinExistence type="inferred from homology"/>
<comment type="caution">
    <text evidence="6">The sequence shown here is derived from an EMBL/GenBank/DDBJ whole genome shotgun (WGS) entry which is preliminary data.</text>
</comment>
<dbReference type="PATRIC" id="fig|544718.51.peg.202"/>
<sequence>MNLEEQIKVIVENSGLKLYDIVKLKENNKDIFRVVVSSKDGVNLDKCADVSRLISPLLDVEDPIYGKYFLEVSSPGIERKLRKTEHFIASIGELVRVKTNGLEVYEGELVEANEDKISIKFEDDEIEIFEYSDILSASTYYKW</sequence>
<comment type="subcellular location">
    <subcellularLocation>
        <location evidence="3">Cytoplasm</location>
    </subcellularLocation>
</comment>
<dbReference type="FunFam" id="3.30.300.70:FF:000001">
    <property type="entry name" value="Ribosome maturation factor RimP"/>
    <property type="match status" value="1"/>
</dbReference>
<evidence type="ECO:0000259" key="5">
    <source>
        <dbReference type="Pfam" id="PF17384"/>
    </source>
</evidence>
<dbReference type="STRING" id="544718.AAX25_00869"/>
<dbReference type="OrthoDB" id="9805006at2"/>
<name>A0A1C0B9H8_9BACT</name>
<dbReference type="PANTHER" id="PTHR33867:SF1">
    <property type="entry name" value="RIBOSOME MATURATION FACTOR RIMP"/>
    <property type="match status" value="1"/>
</dbReference>
<dbReference type="Proteomes" id="UP000093281">
    <property type="component" value="Unassembled WGS sequence"/>
</dbReference>
<dbReference type="SUPFAM" id="SSF75420">
    <property type="entry name" value="YhbC-like, N-terminal domain"/>
    <property type="match status" value="1"/>
</dbReference>
<evidence type="ECO:0000259" key="4">
    <source>
        <dbReference type="Pfam" id="PF02576"/>
    </source>
</evidence>
<evidence type="ECO:0000313" key="6">
    <source>
        <dbReference type="EMBL" id="OCM00213.1"/>
    </source>
</evidence>
<organism evidence="6 7">
    <name type="scientific">Aliarcobacter thereius</name>
    <dbReference type="NCBI Taxonomy" id="544718"/>
    <lineage>
        <taxon>Bacteria</taxon>
        <taxon>Pseudomonadati</taxon>
        <taxon>Campylobacterota</taxon>
        <taxon>Epsilonproteobacteria</taxon>
        <taxon>Campylobacterales</taxon>
        <taxon>Arcobacteraceae</taxon>
        <taxon>Aliarcobacter</taxon>
    </lineage>
</organism>
<dbReference type="InterPro" id="IPR036847">
    <property type="entry name" value="RimP_C_sf"/>
</dbReference>
<dbReference type="RefSeq" id="WP_066185245.1">
    <property type="nucleotide sequence ID" value="NZ_LCUJ01000001.1"/>
</dbReference>
<feature type="domain" description="Ribosome maturation factor RimP C-terminal" evidence="5">
    <location>
        <begin position="81"/>
        <end position="140"/>
    </location>
</feature>
<dbReference type="Pfam" id="PF02576">
    <property type="entry name" value="RimP_N"/>
    <property type="match status" value="1"/>
</dbReference>
<dbReference type="HAMAP" id="MF_01077">
    <property type="entry name" value="RimP"/>
    <property type="match status" value="1"/>
</dbReference>
<dbReference type="InterPro" id="IPR003728">
    <property type="entry name" value="Ribosome_maturation_RimP"/>
</dbReference>
<protein>
    <recommendedName>
        <fullName evidence="3">Ribosome maturation factor RimP</fullName>
    </recommendedName>
</protein>
<evidence type="ECO:0000256" key="2">
    <source>
        <dbReference type="ARBA" id="ARBA00022517"/>
    </source>
</evidence>
<evidence type="ECO:0000313" key="7">
    <source>
        <dbReference type="Proteomes" id="UP000093281"/>
    </source>
</evidence>
<dbReference type="EMBL" id="LCUJ01000001">
    <property type="protein sequence ID" value="OCM00213.1"/>
    <property type="molecule type" value="Genomic_DNA"/>
</dbReference>
<dbReference type="GO" id="GO:0000028">
    <property type="term" value="P:ribosomal small subunit assembly"/>
    <property type="evidence" value="ECO:0007669"/>
    <property type="project" value="TreeGrafter"/>
</dbReference>
<dbReference type="InterPro" id="IPR028989">
    <property type="entry name" value="RimP_N"/>
</dbReference>